<dbReference type="Proteomes" id="UP000198924">
    <property type="component" value="Unassembled WGS sequence"/>
</dbReference>
<dbReference type="RefSeq" id="WP_091711908.1">
    <property type="nucleotide sequence ID" value="NZ_FOSH01000004.1"/>
</dbReference>
<evidence type="ECO:0000313" key="7">
    <source>
        <dbReference type="Proteomes" id="UP000198924"/>
    </source>
</evidence>
<keyword evidence="7" id="KW-1185">Reference proteome</keyword>
<dbReference type="AlphaFoldDB" id="A0A1I3W6H8"/>
<dbReference type="SUPFAM" id="SSF58104">
    <property type="entry name" value="Methyl-accepting chemotaxis protein (MCP) signaling domain"/>
    <property type="match status" value="1"/>
</dbReference>
<dbReference type="PANTHER" id="PTHR32089">
    <property type="entry name" value="METHYL-ACCEPTING CHEMOTAXIS PROTEIN MCPB"/>
    <property type="match status" value="1"/>
</dbReference>
<dbReference type="GO" id="GO:0006935">
    <property type="term" value="P:chemotaxis"/>
    <property type="evidence" value="ECO:0007669"/>
    <property type="project" value="UniProtKB-ARBA"/>
</dbReference>
<dbReference type="STRING" id="45496.SAMN04488079_10454"/>
<dbReference type="PANTHER" id="PTHR32089:SF41">
    <property type="entry name" value="METHYL-ACCEPTING CHEMOTAXIS PROTEIN"/>
    <property type="match status" value="1"/>
</dbReference>
<evidence type="ECO:0000256" key="1">
    <source>
        <dbReference type="ARBA" id="ARBA00004370"/>
    </source>
</evidence>
<evidence type="ECO:0000256" key="3">
    <source>
        <dbReference type="PROSITE-ProRule" id="PRU00284"/>
    </source>
</evidence>
<dbReference type="Gene3D" id="1.10.287.950">
    <property type="entry name" value="Methyl-accepting chemotaxis protein"/>
    <property type="match status" value="1"/>
</dbReference>
<evidence type="ECO:0000256" key="2">
    <source>
        <dbReference type="ARBA" id="ARBA00023224"/>
    </source>
</evidence>
<evidence type="ECO:0000313" key="6">
    <source>
        <dbReference type="EMBL" id="SFK03042.1"/>
    </source>
</evidence>
<dbReference type="SMART" id="SM00062">
    <property type="entry name" value="PBPb"/>
    <property type="match status" value="1"/>
</dbReference>
<dbReference type="InterPro" id="IPR001638">
    <property type="entry name" value="Solute-binding_3/MltF_N"/>
</dbReference>
<dbReference type="SUPFAM" id="SSF53850">
    <property type="entry name" value="Periplasmic binding protein-like II"/>
    <property type="match status" value="1"/>
</dbReference>
<sequence length="619" mass="68910">MSLLRRILSNPTPKEPQENTELTEVPVEELAFSEDEKRFYRALQLVSSQTSQLSRQIFRALEVQENFLSEISQRTSKLDAELNMANDYLNSSNSTVGALQAQIDVEVNEVNTSVGEAMEQISQTLAEKSHNVTDVLDGILEIGKGVNLLALNAAIEAARAGDHGRGFAVVADEVRRLASVTMEQAQQAAKQLDFTQVNDELQNISQTNKQRLDNFVEVIQAATAQLTQLFQSISDQLRLVMNNTAVIFETLDLSSGSMERIKGKNRIINDVVEEMSSGLDKIDIQNTNIDKAIGAFDTTLKKMYLVPDAAHDQLDDILTRGKLRVAVEPNFVGLSFREKLGEPLEGLDIDYAKAFARYLGVECEFIEAPWDMCTELLTAGKKFGEPLADIVISALPPSAEYDNVAYSEAYTYLHWVLARRKGDNRIKGINDLGGKVLGIINDPAALDLLEQRGIRWSSNENKPDGKVVLENLIAYSDQSRIHHCLADGVVDAFGVDLPIYHWASKNPASPWYNKIEIIPGNIAPQPYYYTMAVNAWASSYRLLAKANEFIAWFKTQSERTAIEKRWQGEPVAGNISYRDEAGNLMGEDELKKLYLAHCEKFKLSPKGLDLPSSVTQEVA</sequence>
<keyword evidence="2 3" id="KW-0807">Transducer</keyword>
<feature type="region of interest" description="Disordered" evidence="4">
    <location>
        <begin position="1"/>
        <end position="22"/>
    </location>
</feature>
<evidence type="ECO:0000259" key="5">
    <source>
        <dbReference type="PROSITE" id="PS50111"/>
    </source>
</evidence>
<comment type="subcellular location">
    <subcellularLocation>
        <location evidence="1">Membrane</location>
    </subcellularLocation>
</comment>
<accession>A0A1I3W6H8</accession>
<dbReference type="GO" id="GO:0007165">
    <property type="term" value="P:signal transduction"/>
    <property type="evidence" value="ECO:0007669"/>
    <property type="project" value="UniProtKB-KW"/>
</dbReference>
<dbReference type="Pfam" id="PF00015">
    <property type="entry name" value="MCPsignal"/>
    <property type="match status" value="1"/>
</dbReference>
<dbReference type="Pfam" id="PF00497">
    <property type="entry name" value="SBP_bac_3"/>
    <property type="match status" value="1"/>
</dbReference>
<name>A0A1I3W6H8_9GAMM</name>
<dbReference type="InterPro" id="IPR004089">
    <property type="entry name" value="MCPsignal_dom"/>
</dbReference>
<dbReference type="SMART" id="SM00283">
    <property type="entry name" value="MA"/>
    <property type="match status" value="1"/>
</dbReference>
<protein>
    <submittedName>
        <fullName evidence="6">Extracellular solute-binding protein, family 3</fullName>
    </submittedName>
</protein>
<dbReference type="EMBL" id="FOSH01000004">
    <property type="protein sequence ID" value="SFK03042.1"/>
    <property type="molecule type" value="Genomic_DNA"/>
</dbReference>
<reference evidence="7" key="1">
    <citation type="submission" date="2016-10" db="EMBL/GenBank/DDBJ databases">
        <authorList>
            <person name="Varghese N."/>
            <person name="Submissions S."/>
        </authorList>
    </citation>
    <scope>NUCLEOTIDE SEQUENCE [LARGE SCALE GENOMIC DNA]</scope>
    <source>
        <strain evidence="7">DSM 11578</strain>
    </source>
</reference>
<feature type="domain" description="Methyl-accepting transducer" evidence="5">
    <location>
        <begin position="32"/>
        <end position="187"/>
    </location>
</feature>
<gene>
    <name evidence="6" type="ORF">SAMN04488079_10454</name>
</gene>
<proteinExistence type="predicted"/>
<dbReference type="OrthoDB" id="9177152at2"/>
<organism evidence="6 7">
    <name type="scientific">Methylophaga sulfidovorans</name>
    <dbReference type="NCBI Taxonomy" id="45496"/>
    <lineage>
        <taxon>Bacteria</taxon>
        <taxon>Pseudomonadati</taxon>
        <taxon>Pseudomonadota</taxon>
        <taxon>Gammaproteobacteria</taxon>
        <taxon>Thiotrichales</taxon>
        <taxon>Piscirickettsiaceae</taxon>
        <taxon>Methylophaga</taxon>
    </lineage>
</organism>
<evidence type="ECO:0000256" key="4">
    <source>
        <dbReference type="SAM" id="MobiDB-lite"/>
    </source>
</evidence>
<dbReference type="PROSITE" id="PS50111">
    <property type="entry name" value="CHEMOTAXIS_TRANSDUC_2"/>
    <property type="match status" value="1"/>
</dbReference>
<dbReference type="Gene3D" id="3.40.190.10">
    <property type="entry name" value="Periplasmic binding protein-like II"/>
    <property type="match status" value="2"/>
</dbReference>
<dbReference type="GO" id="GO:0016020">
    <property type="term" value="C:membrane"/>
    <property type="evidence" value="ECO:0007669"/>
    <property type="project" value="UniProtKB-SubCell"/>
</dbReference>